<dbReference type="FunFam" id="3.30.160.60:FF:000072">
    <property type="entry name" value="zinc finger protein 143 isoform X1"/>
    <property type="match status" value="1"/>
</dbReference>
<dbReference type="PROSITE" id="PS00028">
    <property type="entry name" value="ZINC_FINGER_C2H2_1"/>
    <property type="match status" value="4"/>
</dbReference>
<dbReference type="AlphaFoldDB" id="A0A642UGX9"/>
<keyword evidence="3" id="KW-0479">Metal-binding</keyword>
<evidence type="ECO:0000256" key="4">
    <source>
        <dbReference type="ARBA" id="ARBA00022737"/>
    </source>
</evidence>
<evidence type="ECO:0000256" key="6">
    <source>
        <dbReference type="ARBA" id="ARBA00022833"/>
    </source>
</evidence>
<feature type="domain" description="C2H2-type" evidence="11">
    <location>
        <begin position="437"/>
        <end position="464"/>
    </location>
</feature>
<feature type="domain" description="C2H2-type" evidence="11">
    <location>
        <begin position="493"/>
        <end position="517"/>
    </location>
</feature>
<dbReference type="Proteomes" id="UP000449547">
    <property type="component" value="Unassembled WGS sequence"/>
</dbReference>
<name>A0A642UGX9_DIURU</name>
<evidence type="ECO:0000256" key="1">
    <source>
        <dbReference type="ARBA" id="ARBA00004123"/>
    </source>
</evidence>
<evidence type="ECO:0000259" key="11">
    <source>
        <dbReference type="PROSITE" id="PS50157"/>
    </source>
</evidence>
<sequence length="549" mass="62504">MPKFPKSTKEKSLPHIELTMEFSELPGIHGFVHGHIHKHKDHTHIHGHIHNHDHDQHFNPGQLCDIDEEACRDIMCDELDDCQFNHCDEVSAPPAPHLALTNEANRICTDPSCIKDPRKVVLDCCGPQESPECGSSGDCDQKACESQQNNTILFKNIIESVQLGIDNDDNQPEPAAKRQKIQPPQFELHFPHQCHQEPAFADQDVPKTENHHHYHQLCFHTTIPNVGNAIPEAQPPALPAPQPLMSDYDFYIQFNNLNQQTCQWDNCDRQLPSEQLMAHLEQDHIVKVEGDRPRYHCEWADCNFMEDSWENFVAHLGHHQPHEVIRPPSPAAKSPVVTSPARKKPVSITKVKINPKKKEPIDPTHTCKWEIADGVTCNKSHASAGDLQNHLIEEHVGSGRSKYSCKWTGCVRHHGKEFIQRQKLLRHIHIHTNYKPFKCDECGSTFATTHMLQQHLRTHSGEKPYKCNICGKRFAANSSLSIHNRVHTGEKPLVCKYPGCGKRFSESSNLTKHMKVHERFDCSECELSFDKKTPYALHLQTDHGKVASD</sequence>
<evidence type="ECO:0000256" key="10">
    <source>
        <dbReference type="SAM" id="MobiDB-lite"/>
    </source>
</evidence>
<evidence type="ECO:0000256" key="9">
    <source>
        <dbReference type="PROSITE-ProRule" id="PRU00042"/>
    </source>
</evidence>
<keyword evidence="13" id="KW-1185">Reference proteome</keyword>
<evidence type="ECO:0000313" key="13">
    <source>
        <dbReference type="Proteomes" id="UP000449547"/>
    </source>
</evidence>
<keyword evidence="8" id="KW-0539">Nucleus</keyword>
<keyword evidence="7" id="KW-0238">DNA-binding</keyword>
<dbReference type="GO" id="GO:0000785">
    <property type="term" value="C:chromatin"/>
    <property type="evidence" value="ECO:0007669"/>
    <property type="project" value="TreeGrafter"/>
</dbReference>
<dbReference type="GO" id="GO:0000981">
    <property type="term" value="F:DNA-binding transcription factor activity, RNA polymerase II-specific"/>
    <property type="evidence" value="ECO:0007669"/>
    <property type="project" value="UniProtKB-ARBA"/>
</dbReference>
<dbReference type="GO" id="GO:0005634">
    <property type="term" value="C:nucleus"/>
    <property type="evidence" value="ECO:0007669"/>
    <property type="project" value="UniProtKB-SubCell"/>
</dbReference>
<keyword evidence="6" id="KW-0862">Zinc</keyword>
<dbReference type="SMART" id="SM00355">
    <property type="entry name" value="ZnF_C2H2"/>
    <property type="match status" value="8"/>
</dbReference>
<dbReference type="InterPro" id="IPR013087">
    <property type="entry name" value="Znf_C2H2_type"/>
</dbReference>
<dbReference type="FunFam" id="3.30.160.60:FF:000557">
    <property type="entry name" value="zinc finger and SCAN domain-containing protein 29"/>
    <property type="match status" value="1"/>
</dbReference>
<dbReference type="SUPFAM" id="SSF57667">
    <property type="entry name" value="beta-beta-alpha zinc fingers"/>
    <property type="match status" value="2"/>
</dbReference>
<dbReference type="GO" id="GO:0005667">
    <property type="term" value="C:transcription regulator complex"/>
    <property type="evidence" value="ECO:0007669"/>
    <property type="project" value="TreeGrafter"/>
</dbReference>
<keyword evidence="4" id="KW-0677">Repeat</keyword>
<proteinExistence type="inferred from homology"/>
<evidence type="ECO:0000256" key="5">
    <source>
        <dbReference type="ARBA" id="ARBA00022771"/>
    </source>
</evidence>
<evidence type="ECO:0000256" key="7">
    <source>
        <dbReference type="ARBA" id="ARBA00023125"/>
    </source>
</evidence>
<dbReference type="VEuPathDB" id="FungiDB:DIURU_004564"/>
<dbReference type="OrthoDB" id="3437960at2759"/>
<evidence type="ECO:0000256" key="2">
    <source>
        <dbReference type="ARBA" id="ARBA00006991"/>
    </source>
</evidence>
<dbReference type="FunFam" id="3.30.160.60:FF:000663">
    <property type="entry name" value="Zinc finger protein 45"/>
    <property type="match status" value="1"/>
</dbReference>
<dbReference type="OMA" id="KDHTHIH"/>
<dbReference type="PANTHER" id="PTHR14003:SF23">
    <property type="entry name" value="ZINC FINGER PROTEIN 143"/>
    <property type="match status" value="1"/>
</dbReference>
<gene>
    <name evidence="12" type="ORF">DIURU_004564</name>
</gene>
<comment type="similarity">
    <text evidence="2">Belongs to the krueppel C2H2-type zinc-finger protein family.</text>
</comment>
<feature type="domain" description="C2H2-type" evidence="11">
    <location>
        <begin position="403"/>
        <end position="436"/>
    </location>
</feature>
<feature type="domain" description="C2H2-type" evidence="11">
    <location>
        <begin position="465"/>
        <end position="492"/>
    </location>
</feature>
<feature type="region of interest" description="Disordered" evidence="10">
    <location>
        <begin position="325"/>
        <end position="346"/>
    </location>
</feature>
<accession>A0A642UGX9</accession>
<keyword evidence="5 9" id="KW-0863">Zinc-finger</keyword>
<dbReference type="PANTHER" id="PTHR14003">
    <property type="entry name" value="TRANSCRIPTIONAL REPRESSOR PROTEIN YY"/>
    <property type="match status" value="1"/>
</dbReference>
<dbReference type="Gene3D" id="3.30.160.60">
    <property type="entry name" value="Classic Zinc Finger"/>
    <property type="match status" value="4"/>
</dbReference>
<comment type="caution">
    <text evidence="12">The sequence shown here is derived from an EMBL/GenBank/DDBJ whole genome shotgun (WGS) entry which is preliminary data.</text>
</comment>
<dbReference type="GeneID" id="54783215"/>
<protein>
    <recommendedName>
        <fullName evidence="11">C2H2-type domain-containing protein</fullName>
    </recommendedName>
</protein>
<comment type="subcellular location">
    <subcellularLocation>
        <location evidence="1">Nucleus</location>
    </subcellularLocation>
</comment>
<evidence type="ECO:0000256" key="8">
    <source>
        <dbReference type="ARBA" id="ARBA00023242"/>
    </source>
</evidence>
<evidence type="ECO:0000256" key="3">
    <source>
        <dbReference type="ARBA" id="ARBA00022723"/>
    </source>
</evidence>
<evidence type="ECO:0000313" key="12">
    <source>
        <dbReference type="EMBL" id="KAA8898720.1"/>
    </source>
</evidence>
<dbReference type="GO" id="GO:0000978">
    <property type="term" value="F:RNA polymerase II cis-regulatory region sequence-specific DNA binding"/>
    <property type="evidence" value="ECO:0007669"/>
    <property type="project" value="TreeGrafter"/>
</dbReference>
<dbReference type="Pfam" id="PF00096">
    <property type="entry name" value="zf-C2H2"/>
    <property type="match status" value="3"/>
</dbReference>
<dbReference type="GO" id="GO:0008270">
    <property type="term" value="F:zinc ion binding"/>
    <property type="evidence" value="ECO:0007669"/>
    <property type="project" value="UniProtKB-KW"/>
</dbReference>
<dbReference type="RefSeq" id="XP_034010645.1">
    <property type="nucleotide sequence ID" value="XM_034157451.1"/>
</dbReference>
<dbReference type="PROSITE" id="PS50157">
    <property type="entry name" value="ZINC_FINGER_C2H2_2"/>
    <property type="match status" value="4"/>
</dbReference>
<reference evidence="12 13" key="1">
    <citation type="submission" date="2019-07" db="EMBL/GenBank/DDBJ databases">
        <title>Genome assembly of two rare yeast pathogens: Diutina rugosa and Trichomonascus ciferrii.</title>
        <authorList>
            <person name="Mixao V."/>
            <person name="Saus E."/>
            <person name="Hansen A."/>
            <person name="Lass-Flor C."/>
            <person name="Gabaldon T."/>
        </authorList>
    </citation>
    <scope>NUCLEOTIDE SEQUENCE [LARGE SCALE GENOMIC DNA]</scope>
    <source>
        <strain evidence="12 13">CBS 613</strain>
    </source>
</reference>
<dbReference type="InterPro" id="IPR036236">
    <property type="entry name" value="Znf_C2H2_sf"/>
</dbReference>
<dbReference type="EMBL" id="SWFT01000137">
    <property type="protein sequence ID" value="KAA8898720.1"/>
    <property type="molecule type" value="Genomic_DNA"/>
</dbReference>
<organism evidence="12 13">
    <name type="scientific">Diutina rugosa</name>
    <name type="common">Yeast</name>
    <name type="synonym">Candida rugosa</name>
    <dbReference type="NCBI Taxonomy" id="5481"/>
    <lineage>
        <taxon>Eukaryota</taxon>
        <taxon>Fungi</taxon>
        <taxon>Dikarya</taxon>
        <taxon>Ascomycota</taxon>
        <taxon>Saccharomycotina</taxon>
        <taxon>Pichiomycetes</taxon>
        <taxon>Debaryomycetaceae</taxon>
        <taxon>Diutina</taxon>
    </lineage>
</organism>
<dbReference type="Gene3D" id="6.10.140.370">
    <property type="match status" value="1"/>
</dbReference>